<dbReference type="InterPro" id="IPR004839">
    <property type="entry name" value="Aminotransferase_I/II_large"/>
</dbReference>
<evidence type="ECO:0000313" key="8">
    <source>
        <dbReference type="Proteomes" id="UP000831495"/>
    </source>
</evidence>
<reference evidence="7" key="1">
    <citation type="journal article" date="2022" name="Int. J. Syst. Evol. Microbiol.">
        <title>Apilactobacillus apisilvae sp. nov., Nicolia spurrieriana gen. nov. sp. nov., Bombilactobacillus folatiphilus sp. nov. and Bombilactobacillus thymidiniphilus sp. nov., four new lactic acid bacterial isolates from stingless bees Tetragonula carbonaria and Austroplebeia australis.</title>
        <authorList>
            <person name="Oliphant S.A."/>
            <person name="Watson-Haigh N.S."/>
            <person name="Sumby K.M."/>
            <person name="Gardner J."/>
            <person name="Groom S."/>
            <person name="Jiranek V."/>
        </authorList>
    </citation>
    <scope>NUCLEOTIDE SEQUENCE</scope>
    <source>
        <strain evidence="7">SG4_D2</strain>
    </source>
</reference>
<comment type="cofactor">
    <cofactor evidence="1">
        <name>pyridoxal 5'-phosphate</name>
        <dbReference type="ChEBI" id="CHEBI:597326"/>
    </cofactor>
</comment>
<comment type="similarity">
    <text evidence="2">Belongs to the class-I pyridoxal-phosphate-dependent aminotransferase family.</text>
</comment>
<accession>A0ABY4PAE2</accession>
<dbReference type="CDD" id="cd00609">
    <property type="entry name" value="AAT_like"/>
    <property type="match status" value="1"/>
</dbReference>
<dbReference type="Proteomes" id="UP000831495">
    <property type="component" value="Chromosome"/>
</dbReference>
<dbReference type="Gene3D" id="3.90.1150.10">
    <property type="entry name" value="Aspartate Aminotransferase, domain 1"/>
    <property type="match status" value="1"/>
</dbReference>
<evidence type="ECO:0000259" key="6">
    <source>
        <dbReference type="Pfam" id="PF00155"/>
    </source>
</evidence>
<evidence type="ECO:0000313" key="7">
    <source>
        <dbReference type="EMBL" id="UQS82524.1"/>
    </source>
</evidence>
<dbReference type="InterPro" id="IPR015421">
    <property type="entry name" value="PyrdxlP-dep_Trfase_major"/>
</dbReference>
<sequence length="394" mass="43231">MPELAKELRNVTNQTLATIQPSAIRKFDQEISQIPGIIKLTLGEPDLNTPEHVKQAAIASIAQDDSHYSAPKGKMSLRQAISAYLRRKQNITYDPETEIIVTVGATEALTATIFSLVNPGDEVIIPTPSYALYFPLLKLAGAKLIEIDTSTTQFVLTPETLAQTLVQHPQAKFIILNYPGNPTGQEYSKTLLQQLAAVIRQYPLGVIADEIYSELVYEQPHYSIARILPERTVLVNGLSKSHAMTGYRSGYVVAPGPWIQAIAKMHGFLVTCPPDTAQAAALEALSTGDEDPQAAVTVYQHRRDDLEQALVNLDFQPLHPQGAFYLFAKIPAQYGDDDLTFARQLAQKAKVGCTPGRAFGQGGQGYLRFSYASSDEILQQAVQRITYFLNGGID</sequence>
<name>A0ABY4PAE2_9LACO</name>
<dbReference type="Pfam" id="PF00155">
    <property type="entry name" value="Aminotran_1_2"/>
    <property type="match status" value="1"/>
</dbReference>
<organism evidence="7 8">
    <name type="scientific">Bombilactobacillus folatiphilus</name>
    <dbReference type="NCBI Taxonomy" id="2923362"/>
    <lineage>
        <taxon>Bacteria</taxon>
        <taxon>Bacillati</taxon>
        <taxon>Bacillota</taxon>
        <taxon>Bacilli</taxon>
        <taxon>Lactobacillales</taxon>
        <taxon>Lactobacillaceae</taxon>
        <taxon>Bombilactobacillus</taxon>
    </lineage>
</organism>
<dbReference type="PANTHER" id="PTHR46383:SF4">
    <property type="entry name" value="AMINOTRANSFERASE"/>
    <property type="match status" value="1"/>
</dbReference>
<evidence type="ECO:0000256" key="1">
    <source>
        <dbReference type="ARBA" id="ARBA00001933"/>
    </source>
</evidence>
<dbReference type="InterPro" id="IPR050596">
    <property type="entry name" value="AspAT/PAT-like"/>
</dbReference>
<evidence type="ECO:0000256" key="5">
    <source>
        <dbReference type="ARBA" id="ARBA00022898"/>
    </source>
</evidence>
<dbReference type="Gene3D" id="3.40.640.10">
    <property type="entry name" value="Type I PLP-dependent aspartate aminotransferase-like (Major domain)"/>
    <property type="match status" value="1"/>
</dbReference>
<gene>
    <name evidence="7" type="ORF">MOO45_02415</name>
</gene>
<keyword evidence="8" id="KW-1185">Reference proteome</keyword>
<dbReference type="EMBL" id="CP093366">
    <property type="protein sequence ID" value="UQS82524.1"/>
    <property type="molecule type" value="Genomic_DNA"/>
</dbReference>
<dbReference type="InterPro" id="IPR015422">
    <property type="entry name" value="PyrdxlP-dep_Trfase_small"/>
</dbReference>
<keyword evidence="4" id="KW-0808">Transferase</keyword>
<dbReference type="SUPFAM" id="SSF53383">
    <property type="entry name" value="PLP-dependent transferases"/>
    <property type="match status" value="1"/>
</dbReference>
<dbReference type="GO" id="GO:0008483">
    <property type="term" value="F:transaminase activity"/>
    <property type="evidence" value="ECO:0007669"/>
    <property type="project" value="UniProtKB-KW"/>
</dbReference>
<evidence type="ECO:0000256" key="2">
    <source>
        <dbReference type="ARBA" id="ARBA00007441"/>
    </source>
</evidence>
<dbReference type="PANTHER" id="PTHR46383">
    <property type="entry name" value="ASPARTATE AMINOTRANSFERASE"/>
    <property type="match status" value="1"/>
</dbReference>
<proteinExistence type="inferred from homology"/>
<keyword evidence="5" id="KW-0663">Pyridoxal phosphate</keyword>
<keyword evidence="3 7" id="KW-0032">Aminotransferase</keyword>
<dbReference type="RefSeq" id="WP_249514802.1">
    <property type="nucleotide sequence ID" value="NZ_CP093366.1"/>
</dbReference>
<dbReference type="InterPro" id="IPR015424">
    <property type="entry name" value="PyrdxlP-dep_Trfase"/>
</dbReference>
<protein>
    <submittedName>
        <fullName evidence="7">Aminotransferase class I/II-fold pyridoxal phosphate-dependent enzyme</fullName>
    </submittedName>
</protein>
<evidence type="ECO:0000256" key="4">
    <source>
        <dbReference type="ARBA" id="ARBA00022679"/>
    </source>
</evidence>
<feature type="domain" description="Aminotransferase class I/classII large" evidence="6">
    <location>
        <begin position="37"/>
        <end position="385"/>
    </location>
</feature>
<evidence type="ECO:0000256" key="3">
    <source>
        <dbReference type="ARBA" id="ARBA00022576"/>
    </source>
</evidence>